<dbReference type="Gene3D" id="3.40.50.1820">
    <property type="entry name" value="alpha/beta hydrolase"/>
    <property type="match status" value="1"/>
</dbReference>
<dbReference type="InterPro" id="IPR029058">
    <property type="entry name" value="AB_hydrolase_fold"/>
</dbReference>
<gene>
    <name evidence="2" type="ORF">ACFP2T_07210</name>
</gene>
<comment type="caution">
    <text evidence="2">The sequence shown here is derived from an EMBL/GenBank/DDBJ whole genome shotgun (WGS) entry which is preliminary data.</text>
</comment>
<accession>A0ABW1K4W5</accession>
<protein>
    <submittedName>
        <fullName evidence="2">Alpha/beta hydrolase</fullName>
    </submittedName>
</protein>
<feature type="region of interest" description="Disordered" evidence="1">
    <location>
        <begin position="1"/>
        <end position="20"/>
    </location>
</feature>
<evidence type="ECO:0000256" key="1">
    <source>
        <dbReference type="SAM" id="MobiDB-lite"/>
    </source>
</evidence>
<sequence>MNRQDRDHPPDRRAADHDRGAAEATPLVVLVHSPSVGPATWQPVATELRARGRDVIVPSLLDVGAEDPPYWPRVVDAVRDALSETAPDRPVVLVVHSNAGLFVPAIRTGLVQPVVGSVFVDAALPARAGATPVVPDEYLELLRGKADPSGRLPRWTDWFDEADVAPMFSDPAIRRTIVEEQPRLPLAYYEQSVPVAPGWDDHRCGYVLFGPPYDRLAAEAAERGWPVLTVPGQHLHQTVDPDAVSTAILRLAAA</sequence>
<evidence type="ECO:0000313" key="2">
    <source>
        <dbReference type="EMBL" id="MFC6015979.1"/>
    </source>
</evidence>
<dbReference type="InterPro" id="IPR052897">
    <property type="entry name" value="Sec-Metab_Biosynth_Hydrolase"/>
</dbReference>
<organism evidence="2 3">
    <name type="scientific">Plantactinospora solaniradicis</name>
    <dbReference type="NCBI Taxonomy" id="1723736"/>
    <lineage>
        <taxon>Bacteria</taxon>
        <taxon>Bacillati</taxon>
        <taxon>Actinomycetota</taxon>
        <taxon>Actinomycetes</taxon>
        <taxon>Micromonosporales</taxon>
        <taxon>Micromonosporaceae</taxon>
        <taxon>Plantactinospora</taxon>
    </lineage>
</organism>
<dbReference type="PANTHER" id="PTHR37017:SF11">
    <property type="entry name" value="ESTERASE_LIPASE_THIOESTERASE DOMAIN-CONTAINING PROTEIN"/>
    <property type="match status" value="1"/>
</dbReference>
<dbReference type="SUPFAM" id="SSF53474">
    <property type="entry name" value="alpha/beta-Hydrolases"/>
    <property type="match status" value="1"/>
</dbReference>
<keyword evidence="3" id="KW-1185">Reference proteome</keyword>
<proteinExistence type="predicted"/>
<keyword evidence="2" id="KW-0378">Hydrolase</keyword>
<evidence type="ECO:0000313" key="3">
    <source>
        <dbReference type="Proteomes" id="UP001596203"/>
    </source>
</evidence>
<dbReference type="GO" id="GO:0016787">
    <property type="term" value="F:hydrolase activity"/>
    <property type="evidence" value="ECO:0007669"/>
    <property type="project" value="UniProtKB-KW"/>
</dbReference>
<dbReference type="RefSeq" id="WP_377418853.1">
    <property type="nucleotide sequence ID" value="NZ_JBHSPR010000007.1"/>
</dbReference>
<dbReference type="EMBL" id="JBHSPR010000007">
    <property type="protein sequence ID" value="MFC6015979.1"/>
    <property type="molecule type" value="Genomic_DNA"/>
</dbReference>
<dbReference type="PANTHER" id="PTHR37017">
    <property type="entry name" value="AB HYDROLASE-1 DOMAIN-CONTAINING PROTEIN-RELATED"/>
    <property type="match status" value="1"/>
</dbReference>
<name>A0ABW1K4W5_9ACTN</name>
<dbReference type="Proteomes" id="UP001596203">
    <property type="component" value="Unassembled WGS sequence"/>
</dbReference>
<reference evidence="3" key="1">
    <citation type="journal article" date="2019" name="Int. J. Syst. Evol. Microbiol.">
        <title>The Global Catalogue of Microorganisms (GCM) 10K type strain sequencing project: providing services to taxonomists for standard genome sequencing and annotation.</title>
        <authorList>
            <consortium name="The Broad Institute Genomics Platform"/>
            <consortium name="The Broad Institute Genome Sequencing Center for Infectious Disease"/>
            <person name="Wu L."/>
            <person name="Ma J."/>
        </authorList>
    </citation>
    <scope>NUCLEOTIDE SEQUENCE [LARGE SCALE GENOMIC DNA]</scope>
    <source>
        <strain evidence="3">ZS-35-S2</strain>
    </source>
</reference>